<protein>
    <submittedName>
        <fullName evidence="1 3">Uncharacterized protein</fullName>
    </submittedName>
</protein>
<proteinExistence type="predicted"/>
<dbReference type="EMBL" id="ML975168">
    <property type="protein sequence ID" value="KAF1810071.1"/>
    <property type="molecule type" value="Genomic_DNA"/>
</dbReference>
<reference evidence="1 3" key="1">
    <citation type="submission" date="2020-01" db="EMBL/GenBank/DDBJ databases">
        <authorList>
            <consortium name="DOE Joint Genome Institute"/>
            <person name="Haridas S."/>
            <person name="Albert R."/>
            <person name="Binder M."/>
            <person name="Bloem J."/>
            <person name="Labutti K."/>
            <person name="Salamov A."/>
            <person name="Andreopoulos B."/>
            <person name="Baker S.E."/>
            <person name="Barry K."/>
            <person name="Bills G."/>
            <person name="Bluhm B.H."/>
            <person name="Cannon C."/>
            <person name="Castanera R."/>
            <person name="Culley D.E."/>
            <person name="Daum C."/>
            <person name="Ezra D."/>
            <person name="Gonzalez J.B."/>
            <person name="Henrissat B."/>
            <person name="Kuo A."/>
            <person name="Liang C."/>
            <person name="Lipzen A."/>
            <person name="Lutzoni F."/>
            <person name="Magnuson J."/>
            <person name="Mondo S."/>
            <person name="Nolan M."/>
            <person name="Ohm R."/>
            <person name="Pangilinan J."/>
            <person name="Park H.-J."/>
            <person name="Ramirez L."/>
            <person name="Alfaro M."/>
            <person name="Sun H."/>
            <person name="Tritt A."/>
            <person name="Yoshinaga Y."/>
            <person name="Zwiers L.-H."/>
            <person name="Turgeon B.G."/>
            <person name="Goodwin S.B."/>
            <person name="Spatafora J.W."/>
            <person name="Crous P.W."/>
            <person name="Grigoriev I.V."/>
        </authorList>
    </citation>
    <scope>NUCLEOTIDE SEQUENCE</scope>
    <source>
        <strain evidence="1 3">CBS 781.70</strain>
    </source>
</reference>
<dbReference type="AlphaFoldDB" id="A0A6G1FWK6"/>
<reference evidence="3" key="2">
    <citation type="submission" date="2020-04" db="EMBL/GenBank/DDBJ databases">
        <authorList>
            <consortium name="NCBI Genome Project"/>
        </authorList>
    </citation>
    <scope>NUCLEOTIDE SEQUENCE</scope>
    <source>
        <strain evidence="3">CBS 781.70</strain>
    </source>
</reference>
<reference evidence="3" key="3">
    <citation type="submission" date="2025-04" db="UniProtKB">
        <authorList>
            <consortium name="RefSeq"/>
        </authorList>
    </citation>
    <scope>IDENTIFICATION</scope>
    <source>
        <strain evidence="3">CBS 781.70</strain>
    </source>
</reference>
<gene>
    <name evidence="1 3" type="ORF">P152DRAFT_139103</name>
</gene>
<evidence type="ECO:0000313" key="1">
    <source>
        <dbReference type="EMBL" id="KAF1810071.1"/>
    </source>
</evidence>
<dbReference type="Proteomes" id="UP000504638">
    <property type="component" value="Unplaced"/>
</dbReference>
<sequence length="180" mass="18737">MLRAGRVSMPFPHSECKSTLVFVSIKTSALTAHQTCGSEGPTASDSAFPPCGPGHDSCDSNKICQSIQDSCTGSQCQGVCIPKPPTPPTSGGSSGGSEAPTVYRYCQEDSSNCRSGEYCVRNPRSPCGAQCAQSFVCVEPRTTCGGSDGVSCPRNQFCVDDSEYCFVSGNDDGECVGICV</sequence>
<dbReference type="GeneID" id="54414399"/>
<organism evidence="1">
    <name type="scientific">Eremomyces bilateralis CBS 781.70</name>
    <dbReference type="NCBI Taxonomy" id="1392243"/>
    <lineage>
        <taxon>Eukaryota</taxon>
        <taxon>Fungi</taxon>
        <taxon>Dikarya</taxon>
        <taxon>Ascomycota</taxon>
        <taxon>Pezizomycotina</taxon>
        <taxon>Dothideomycetes</taxon>
        <taxon>Dothideomycetes incertae sedis</taxon>
        <taxon>Eremomycetales</taxon>
        <taxon>Eremomycetaceae</taxon>
        <taxon>Eremomyces</taxon>
    </lineage>
</organism>
<dbReference type="RefSeq" id="XP_033531702.1">
    <property type="nucleotide sequence ID" value="XM_033673829.1"/>
</dbReference>
<evidence type="ECO:0000313" key="2">
    <source>
        <dbReference type="Proteomes" id="UP000504638"/>
    </source>
</evidence>
<keyword evidence="2" id="KW-1185">Reference proteome</keyword>
<name>A0A6G1FWK6_9PEZI</name>
<accession>A0A6G1FWK6</accession>
<evidence type="ECO:0000313" key="3">
    <source>
        <dbReference type="RefSeq" id="XP_033531702.1"/>
    </source>
</evidence>